<proteinExistence type="inferred from homology"/>
<evidence type="ECO:0000259" key="8">
    <source>
        <dbReference type="Pfam" id="PF03918"/>
    </source>
</evidence>
<keyword evidence="7" id="KW-1133">Transmembrane helix</keyword>
<dbReference type="Pfam" id="PF03918">
    <property type="entry name" value="CcmH"/>
    <property type="match status" value="1"/>
</dbReference>
<keyword evidence="7" id="KW-0812">Transmembrane</keyword>
<evidence type="ECO:0000256" key="4">
    <source>
        <dbReference type="ARBA" id="ARBA00022729"/>
    </source>
</evidence>
<evidence type="ECO:0000313" key="10">
    <source>
        <dbReference type="EMBL" id="SUI56400.1"/>
    </source>
</evidence>
<evidence type="ECO:0000256" key="3">
    <source>
        <dbReference type="ARBA" id="ARBA00022723"/>
    </source>
</evidence>
<dbReference type="GO" id="GO:0005886">
    <property type="term" value="C:plasma membrane"/>
    <property type="evidence" value="ECO:0007669"/>
    <property type="project" value="TreeGrafter"/>
</dbReference>
<feature type="signal peptide" evidence="7">
    <location>
        <begin position="1"/>
        <end position="20"/>
    </location>
</feature>
<name>A0A379Z752_9GAMM</name>
<dbReference type="PANTHER" id="PTHR47870">
    <property type="entry name" value="CYTOCHROME C-TYPE BIOGENESIS PROTEIN CCMH"/>
    <property type="match status" value="1"/>
</dbReference>
<dbReference type="PROSITE" id="PS51257">
    <property type="entry name" value="PROKAR_LIPOPROTEIN"/>
    <property type="match status" value="1"/>
</dbReference>
<keyword evidence="2 7" id="KW-0349">Heme</keyword>
<keyword evidence="6 7" id="KW-0408">Iron</keyword>
<dbReference type="RefSeq" id="WP_044733603.1">
    <property type="nucleotide sequence ID" value="NZ_AP024609.1"/>
</dbReference>
<dbReference type="Proteomes" id="UP000825078">
    <property type="component" value="Chromosome"/>
</dbReference>
<reference evidence="10 11" key="1">
    <citation type="submission" date="2018-06" db="EMBL/GenBank/DDBJ databases">
        <authorList>
            <consortium name="Pathogen Informatics"/>
            <person name="Doyle S."/>
        </authorList>
    </citation>
    <scope>NUCLEOTIDE SEQUENCE [LARGE SCALE GENOMIC DNA]</scope>
    <source>
        <strain evidence="10 11">NCTC10738</strain>
    </source>
</reference>
<evidence type="ECO:0000256" key="7">
    <source>
        <dbReference type="RuleBase" id="RU364112"/>
    </source>
</evidence>
<evidence type="ECO:0000313" key="11">
    <source>
        <dbReference type="Proteomes" id="UP000254069"/>
    </source>
</evidence>
<dbReference type="KEGG" id="salg:BS332_09970"/>
<sequence>MIKLMLLGLWLSLGCAEAQATDMDIARLSIDISKELRCPMATNQNLFESETAIASELKAQIYLMLQQGKSREQILDFMVERYGEQIRYQPTLNAGTALLWLGPVLLLLVLPGVLLFFGRSNNQSPHDQENPS</sequence>
<reference evidence="9" key="2">
    <citation type="submission" date="2021-05" db="EMBL/GenBank/DDBJ databases">
        <title>Molecular characterization for Shewanella algae harboring chromosomal blaOXA-55-like strains isolated from clinical and environment sample.</title>
        <authorList>
            <person name="Ohama Y."/>
            <person name="Aoki K."/>
            <person name="Harada S."/>
            <person name="Moriya K."/>
            <person name="Ishii Y."/>
            <person name="Tateda K."/>
        </authorList>
    </citation>
    <scope>NUCLEOTIDE SEQUENCE</scope>
    <source>
        <strain evidence="9">TUM17379</strain>
    </source>
</reference>
<accession>A0A379Z752</accession>
<feature type="chain" id="PRO_5016485440" description="Cytochrome c-type biogenesis protein" evidence="7">
    <location>
        <begin position="21"/>
        <end position="132"/>
    </location>
</feature>
<feature type="transmembrane region" description="Helical" evidence="7">
    <location>
        <begin position="97"/>
        <end position="117"/>
    </location>
</feature>
<dbReference type="GO" id="GO:0046872">
    <property type="term" value="F:metal ion binding"/>
    <property type="evidence" value="ECO:0007669"/>
    <property type="project" value="UniProtKB-KW"/>
</dbReference>
<dbReference type="InterPro" id="IPR051263">
    <property type="entry name" value="C-type_cytochrome_biogenesis"/>
</dbReference>
<dbReference type="EMBL" id="UGYO01000001">
    <property type="protein sequence ID" value="SUI56400.1"/>
    <property type="molecule type" value="Genomic_DNA"/>
</dbReference>
<organism evidence="10 11">
    <name type="scientific">Shewanella algae</name>
    <dbReference type="NCBI Taxonomy" id="38313"/>
    <lineage>
        <taxon>Bacteria</taxon>
        <taxon>Pseudomonadati</taxon>
        <taxon>Pseudomonadota</taxon>
        <taxon>Gammaproteobacteria</taxon>
        <taxon>Alteromonadales</taxon>
        <taxon>Shewanellaceae</taxon>
        <taxon>Shewanella</taxon>
    </lineage>
</organism>
<dbReference type="CDD" id="cd16378">
    <property type="entry name" value="CcmH_N"/>
    <property type="match status" value="1"/>
</dbReference>
<gene>
    <name evidence="10" type="primary">ccmH_1</name>
    <name evidence="10" type="ORF">NCTC10738_01122</name>
    <name evidence="9" type="ORF">TUM17379_05040</name>
</gene>
<dbReference type="PANTHER" id="PTHR47870:SF1">
    <property type="entry name" value="CYTOCHROME C-TYPE BIOGENESIS PROTEIN CCMH"/>
    <property type="match status" value="1"/>
</dbReference>
<comment type="similarity">
    <text evidence="1 7">Belongs to the CcmH/CycL/Ccl2/NrfF family.</text>
</comment>
<dbReference type="InterPro" id="IPR038297">
    <property type="entry name" value="CcmH/CycL/NrfF/Ccl2_sf"/>
</dbReference>
<keyword evidence="5" id="KW-0201">Cytochrome c-type biogenesis</keyword>
<keyword evidence="3 7" id="KW-0479">Metal-binding</keyword>
<evidence type="ECO:0000256" key="1">
    <source>
        <dbReference type="ARBA" id="ARBA00010342"/>
    </source>
</evidence>
<dbReference type="Proteomes" id="UP000254069">
    <property type="component" value="Unassembled WGS sequence"/>
</dbReference>
<dbReference type="InterPro" id="IPR005616">
    <property type="entry name" value="CcmH/CycL/Ccl2/NrfF_N"/>
</dbReference>
<evidence type="ECO:0000256" key="2">
    <source>
        <dbReference type="ARBA" id="ARBA00022617"/>
    </source>
</evidence>
<dbReference type="GO" id="GO:0017004">
    <property type="term" value="P:cytochrome complex assembly"/>
    <property type="evidence" value="ECO:0007669"/>
    <property type="project" value="UniProtKB-KW"/>
</dbReference>
<evidence type="ECO:0000256" key="6">
    <source>
        <dbReference type="ARBA" id="ARBA00023004"/>
    </source>
</evidence>
<protein>
    <recommendedName>
        <fullName evidence="7">Cytochrome c-type biogenesis protein</fullName>
    </recommendedName>
</protein>
<keyword evidence="7" id="KW-0472">Membrane</keyword>
<evidence type="ECO:0000313" key="9">
    <source>
        <dbReference type="EMBL" id="BCV43486.1"/>
    </source>
</evidence>
<evidence type="ECO:0000256" key="5">
    <source>
        <dbReference type="ARBA" id="ARBA00022748"/>
    </source>
</evidence>
<dbReference type="Gene3D" id="1.10.8.640">
    <property type="entry name" value="Cytochrome C biogenesis protein"/>
    <property type="match status" value="1"/>
</dbReference>
<dbReference type="AlphaFoldDB" id="A0A379Z752"/>
<comment type="function">
    <text evidence="7">Possible subunit of a heme lyase.</text>
</comment>
<dbReference type="EMBL" id="AP024613">
    <property type="protein sequence ID" value="BCV43486.1"/>
    <property type="molecule type" value="Genomic_DNA"/>
</dbReference>
<feature type="domain" description="CcmH/CycL/Ccl2/NrfF N-terminal" evidence="8">
    <location>
        <begin position="19"/>
        <end position="128"/>
    </location>
</feature>
<keyword evidence="11" id="KW-1185">Reference proteome</keyword>
<keyword evidence="4 7" id="KW-0732">Signal</keyword>